<dbReference type="GO" id="GO:0072487">
    <property type="term" value="C:MSL complex"/>
    <property type="evidence" value="ECO:0007669"/>
    <property type="project" value="UniProtKB-UniRule"/>
</dbReference>
<evidence type="ECO:0000256" key="3">
    <source>
        <dbReference type="ARBA" id="ARBA00022833"/>
    </source>
</evidence>
<dbReference type="Pfam" id="PF16685">
    <property type="entry name" value="zf-RING_10"/>
    <property type="match status" value="1"/>
</dbReference>
<comment type="caution">
    <text evidence="9">The sequence shown here is derived from an EMBL/GenBank/DDBJ whole genome shotgun (WGS) entry which is preliminary data.</text>
</comment>
<dbReference type="SUPFAM" id="SSF57850">
    <property type="entry name" value="RING/U-box"/>
    <property type="match status" value="1"/>
</dbReference>
<dbReference type="CDD" id="cd13122">
    <property type="entry name" value="MSL2_CXC"/>
    <property type="match status" value="1"/>
</dbReference>
<dbReference type="GO" id="GO:0016567">
    <property type="term" value="P:protein ubiquitination"/>
    <property type="evidence" value="ECO:0007669"/>
    <property type="project" value="TreeGrafter"/>
</dbReference>
<dbReference type="InterPro" id="IPR032043">
    <property type="entry name" value="Msl2_Znf-RING"/>
</dbReference>
<dbReference type="EMBL" id="VXIV02003193">
    <property type="protein sequence ID" value="KAF6020103.1"/>
    <property type="molecule type" value="Genomic_DNA"/>
</dbReference>
<organism evidence="9 10">
    <name type="scientific">Bugula neritina</name>
    <name type="common">Brown bryozoan</name>
    <name type="synonym">Sertularia neritina</name>
    <dbReference type="NCBI Taxonomy" id="10212"/>
    <lineage>
        <taxon>Eukaryota</taxon>
        <taxon>Metazoa</taxon>
        <taxon>Spiralia</taxon>
        <taxon>Lophotrochozoa</taxon>
        <taxon>Bryozoa</taxon>
        <taxon>Gymnolaemata</taxon>
        <taxon>Cheilostomatida</taxon>
        <taxon>Flustrina</taxon>
        <taxon>Buguloidea</taxon>
        <taxon>Bugulidae</taxon>
        <taxon>Bugula</taxon>
    </lineage>
</organism>
<dbReference type="GO" id="GO:0008270">
    <property type="term" value="F:zinc ion binding"/>
    <property type="evidence" value="ECO:0007669"/>
    <property type="project" value="UniProtKB-KW"/>
</dbReference>
<dbReference type="InterPro" id="IPR037922">
    <property type="entry name" value="MSL2"/>
</dbReference>
<accession>A0A7J7J1X5</accession>
<feature type="region of interest" description="Disordered" evidence="6">
    <location>
        <begin position="187"/>
        <end position="209"/>
    </location>
</feature>
<keyword evidence="3" id="KW-0862">Zinc</keyword>
<keyword evidence="10" id="KW-1185">Reference proteome</keyword>
<dbReference type="OrthoDB" id="10012174at2759"/>
<evidence type="ECO:0000313" key="9">
    <source>
        <dbReference type="EMBL" id="KAF6020103.1"/>
    </source>
</evidence>
<dbReference type="InterPro" id="IPR032049">
    <property type="entry name" value="Msl2-CXC"/>
</dbReference>
<evidence type="ECO:0000259" key="8">
    <source>
        <dbReference type="PROSITE" id="PS52051"/>
    </source>
</evidence>
<dbReference type="PANTHER" id="PTHR16048:SF3">
    <property type="entry name" value="E3 UBIQUITIN-PROTEIN LIGASE MSL2"/>
    <property type="match status" value="1"/>
</dbReference>
<dbReference type="PANTHER" id="PTHR16048">
    <property type="entry name" value="MSL2-RELATED"/>
    <property type="match status" value="1"/>
</dbReference>
<evidence type="ECO:0000256" key="5">
    <source>
        <dbReference type="PROSITE-ProRule" id="PRU01396"/>
    </source>
</evidence>
<keyword evidence="1" id="KW-0479">Metal-binding</keyword>
<dbReference type="GO" id="GO:0061630">
    <property type="term" value="F:ubiquitin protein ligase activity"/>
    <property type="evidence" value="ECO:0007669"/>
    <property type="project" value="InterPro"/>
</dbReference>
<feature type="domain" description="RING-type" evidence="7">
    <location>
        <begin position="41"/>
        <end position="82"/>
    </location>
</feature>
<reference evidence="9" key="1">
    <citation type="submission" date="2020-06" db="EMBL/GenBank/DDBJ databases">
        <title>Draft genome of Bugula neritina, a colonial animal packing powerful symbionts and potential medicines.</title>
        <authorList>
            <person name="Rayko M."/>
        </authorList>
    </citation>
    <scope>NUCLEOTIDE SEQUENCE [LARGE SCALE GENOMIC DNA]</scope>
    <source>
        <strain evidence="9">Kwan_BN1</strain>
    </source>
</reference>
<dbReference type="InterPro" id="IPR033467">
    <property type="entry name" value="Tesmin/TSO1-like_CXC"/>
</dbReference>
<keyword evidence="5" id="KW-0539">Nucleus</keyword>
<dbReference type="Proteomes" id="UP000593567">
    <property type="component" value="Unassembled WGS sequence"/>
</dbReference>
<sequence length="313" mass="34690">MNALSCYSSATEYILAEHELSKSYLLLLLEYLSPLKFYVSCRVCGSILQDPMCADHNSCQHTVCRKCVGGKMKLRPQCGWCQSYENFIPNRLLVSLVQCYSKLCQFVLSSEEYQRQVEYAINNLTPELESCRDKLENLLKEGINNASSVAAITSANTSAIPLESDISTADSSKRFLKSRKGKYSISRRKRKMSSKQLENNVFSSGDEDAPLENLSASQEIVAGEVEHSADSLPRKASGFSRKIVREKSKKGCSCGSAAALSPGRLTCYGQRCPCYSSHTPCMECKCKGCRNPNKVVKIEQASEDTDGDEINVE</sequence>
<evidence type="ECO:0000313" key="10">
    <source>
        <dbReference type="Proteomes" id="UP000593567"/>
    </source>
</evidence>
<keyword evidence="5" id="KW-0158">Chromosome</keyword>
<feature type="domain" description="CXC MSL2-type" evidence="8">
    <location>
        <begin position="247"/>
        <end position="299"/>
    </location>
</feature>
<name>A0A7J7J1X5_BUGNE</name>
<dbReference type="InterPro" id="IPR001841">
    <property type="entry name" value="Znf_RING"/>
</dbReference>
<dbReference type="Pfam" id="PF16682">
    <property type="entry name" value="MSL2-CXC"/>
    <property type="match status" value="1"/>
</dbReference>
<dbReference type="Gene3D" id="3.30.40.10">
    <property type="entry name" value="Zinc/RING finger domain, C3HC4 (zinc finger)"/>
    <property type="match status" value="1"/>
</dbReference>
<gene>
    <name evidence="9" type="ORF">EB796_021600</name>
</gene>
<evidence type="ECO:0000256" key="1">
    <source>
        <dbReference type="ARBA" id="ARBA00022723"/>
    </source>
</evidence>
<dbReference type="PROSITE" id="PS52051">
    <property type="entry name" value="CXC_MSL2"/>
    <property type="match status" value="1"/>
</dbReference>
<proteinExistence type="inferred from homology"/>
<dbReference type="PROSITE" id="PS00518">
    <property type="entry name" value="ZF_RING_1"/>
    <property type="match status" value="1"/>
</dbReference>
<evidence type="ECO:0000256" key="6">
    <source>
        <dbReference type="SAM" id="MobiDB-lite"/>
    </source>
</evidence>
<comment type="similarity">
    <text evidence="5">Belongs to the MSL2 family.</text>
</comment>
<dbReference type="AlphaFoldDB" id="A0A7J7J1X5"/>
<evidence type="ECO:0000256" key="2">
    <source>
        <dbReference type="ARBA" id="ARBA00022771"/>
    </source>
</evidence>
<keyword evidence="2 4" id="KW-0863">Zinc-finger</keyword>
<dbReference type="InterPro" id="IPR013083">
    <property type="entry name" value="Znf_RING/FYVE/PHD"/>
</dbReference>
<protein>
    <submittedName>
        <fullName evidence="9">Msl-2</fullName>
    </submittedName>
</protein>
<evidence type="ECO:0000256" key="4">
    <source>
        <dbReference type="PROSITE-ProRule" id="PRU00175"/>
    </source>
</evidence>
<dbReference type="PROSITE" id="PS50089">
    <property type="entry name" value="ZF_RING_2"/>
    <property type="match status" value="1"/>
</dbReference>
<dbReference type="SMART" id="SM01114">
    <property type="entry name" value="CXC"/>
    <property type="match status" value="1"/>
</dbReference>
<dbReference type="InterPro" id="IPR017907">
    <property type="entry name" value="Znf_RING_CS"/>
</dbReference>
<evidence type="ECO:0000259" key="7">
    <source>
        <dbReference type="PROSITE" id="PS50089"/>
    </source>
</evidence>